<dbReference type="Gene3D" id="3.40.50.300">
    <property type="entry name" value="P-loop containing nucleotide triphosphate hydrolases"/>
    <property type="match status" value="1"/>
</dbReference>
<proteinExistence type="inferred from homology"/>
<dbReference type="GO" id="GO:0005524">
    <property type="term" value="F:ATP binding"/>
    <property type="evidence" value="ECO:0007669"/>
    <property type="project" value="UniProtKB-KW"/>
</dbReference>
<dbReference type="EMBL" id="FNFO01000002">
    <property type="protein sequence ID" value="SDK44289.1"/>
    <property type="molecule type" value="Genomic_DNA"/>
</dbReference>
<dbReference type="InterPro" id="IPR027417">
    <property type="entry name" value="P-loop_NTPase"/>
</dbReference>
<evidence type="ECO:0000256" key="3">
    <source>
        <dbReference type="ARBA" id="ARBA00022840"/>
    </source>
</evidence>
<keyword evidence="2" id="KW-0547">Nucleotide-binding</keyword>
<dbReference type="Proteomes" id="UP000198510">
    <property type="component" value="Unassembled WGS sequence"/>
</dbReference>
<dbReference type="PANTHER" id="PTHR24220:SF648">
    <property type="entry name" value="ABC TRANSPORTER ATP-BINDING PROTEIN YTRE"/>
    <property type="match status" value="1"/>
</dbReference>
<organism evidence="6 7">
    <name type="scientific">Catalinimonas alkaloidigena</name>
    <dbReference type="NCBI Taxonomy" id="1075417"/>
    <lineage>
        <taxon>Bacteria</taxon>
        <taxon>Pseudomonadati</taxon>
        <taxon>Bacteroidota</taxon>
        <taxon>Cytophagia</taxon>
        <taxon>Cytophagales</taxon>
        <taxon>Catalimonadaceae</taxon>
        <taxon>Catalinimonas</taxon>
    </lineage>
</organism>
<dbReference type="GO" id="GO:0098796">
    <property type="term" value="C:membrane protein complex"/>
    <property type="evidence" value="ECO:0007669"/>
    <property type="project" value="UniProtKB-ARBA"/>
</dbReference>
<dbReference type="GO" id="GO:0016887">
    <property type="term" value="F:ATP hydrolysis activity"/>
    <property type="evidence" value="ECO:0007669"/>
    <property type="project" value="InterPro"/>
</dbReference>
<evidence type="ECO:0000256" key="4">
    <source>
        <dbReference type="ARBA" id="ARBA00038388"/>
    </source>
</evidence>
<protein>
    <submittedName>
        <fullName evidence="6">ABC-type lipoprotein export system, ATPase component</fullName>
    </submittedName>
</protein>
<dbReference type="Pfam" id="PF00005">
    <property type="entry name" value="ABC_tran"/>
    <property type="match status" value="1"/>
</dbReference>
<dbReference type="SMART" id="SM00382">
    <property type="entry name" value="AAA"/>
    <property type="match status" value="1"/>
</dbReference>
<dbReference type="InterPro" id="IPR017871">
    <property type="entry name" value="ABC_transporter-like_CS"/>
</dbReference>
<dbReference type="SUPFAM" id="SSF52540">
    <property type="entry name" value="P-loop containing nucleoside triphosphate hydrolases"/>
    <property type="match status" value="1"/>
</dbReference>
<feature type="domain" description="ABC transporter" evidence="5">
    <location>
        <begin position="19"/>
        <end position="251"/>
    </location>
</feature>
<evidence type="ECO:0000256" key="2">
    <source>
        <dbReference type="ARBA" id="ARBA00022741"/>
    </source>
</evidence>
<dbReference type="PANTHER" id="PTHR24220">
    <property type="entry name" value="IMPORT ATP-BINDING PROTEIN"/>
    <property type="match status" value="1"/>
</dbReference>
<dbReference type="PROSITE" id="PS50893">
    <property type="entry name" value="ABC_TRANSPORTER_2"/>
    <property type="match status" value="1"/>
</dbReference>
<dbReference type="AlphaFoldDB" id="A0A1G9BXV7"/>
<sequence length="252" mass="28541">MLVGNGYSIIIQQNPIIMIQLRHIDKYYRTKLHQTFVLKDINLEIEKGEFVTIMGPSGSGKSTLMNIIGMLDEPSEGEYYFAGEPVHTFSERKRSDLHKNNIGFIFQAYHLIDELTVYENIETPLLYKKVKSDDRKRIVSDLLDRFNIVAKRDLFPHQLSGGQQQLVGVARALAVQPKLLLADEPTGNLHSEQGRKIMELFQKLNQEEGITILQVTHSEENAQYGGRIVQLLDGMVVSDEKTQPISANSSLS</sequence>
<accession>A0A1G9BXV7</accession>
<evidence type="ECO:0000256" key="1">
    <source>
        <dbReference type="ARBA" id="ARBA00022448"/>
    </source>
</evidence>
<dbReference type="InterPro" id="IPR003439">
    <property type="entry name" value="ABC_transporter-like_ATP-bd"/>
</dbReference>
<dbReference type="CDD" id="cd03255">
    <property type="entry name" value="ABC_MJ0796_LolCDE_FtsE"/>
    <property type="match status" value="1"/>
</dbReference>
<keyword evidence="6" id="KW-0449">Lipoprotein</keyword>
<dbReference type="InterPro" id="IPR003593">
    <property type="entry name" value="AAA+_ATPase"/>
</dbReference>
<evidence type="ECO:0000259" key="5">
    <source>
        <dbReference type="PROSITE" id="PS50893"/>
    </source>
</evidence>
<dbReference type="FunFam" id="3.40.50.300:FF:000032">
    <property type="entry name" value="Export ABC transporter ATP-binding protein"/>
    <property type="match status" value="1"/>
</dbReference>
<dbReference type="InterPro" id="IPR015854">
    <property type="entry name" value="ABC_transpr_LolD-like"/>
</dbReference>
<evidence type="ECO:0000313" key="6">
    <source>
        <dbReference type="EMBL" id="SDK44289.1"/>
    </source>
</evidence>
<comment type="similarity">
    <text evidence="4">Belongs to the ABC transporter superfamily. Macrolide exporter (TC 3.A.1.122) family.</text>
</comment>
<keyword evidence="1" id="KW-0813">Transport</keyword>
<dbReference type="PROSITE" id="PS00211">
    <property type="entry name" value="ABC_TRANSPORTER_1"/>
    <property type="match status" value="1"/>
</dbReference>
<keyword evidence="3" id="KW-0067">ATP-binding</keyword>
<dbReference type="GO" id="GO:0005886">
    <property type="term" value="C:plasma membrane"/>
    <property type="evidence" value="ECO:0007669"/>
    <property type="project" value="TreeGrafter"/>
</dbReference>
<keyword evidence="7" id="KW-1185">Reference proteome</keyword>
<reference evidence="6 7" key="1">
    <citation type="submission" date="2016-10" db="EMBL/GenBank/DDBJ databases">
        <authorList>
            <person name="de Groot N.N."/>
        </authorList>
    </citation>
    <scope>NUCLEOTIDE SEQUENCE [LARGE SCALE GENOMIC DNA]</scope>
    <source>
        <strain evidence="6 7">DSM 25186</strain>
    </source>
</reference>
<gene>
    <name evidence="6" type="ORF">SAMN05421823_102744</name>
</gene>
<evidence type="ECO:0000313" key="7">
    <source>
        <dbReference type="Proteomes" id="UP000198510"/>
    </source>
</evidence>
<dbReference type="STRING" id="1075417.SAMN05421823_102744"/>
<name>A0A1G9BXV7_9BACT</name>
<dbReference type="GO" id="GO:0022857">
    <property type="term" value="F:transmembrane transporter activity"/>
    <property type="evidence" value="ECO:0007669"/>
    <property type="project" value="UniProtKB-ARBA"/>
</dbReference>
<dbReference type="InterPro" id="IPR017911">
    <property type="entry name" value="MacB-like_ATP-bd"/>
</dbReference>